<organism evidence="3">
    <name type="scientific">Blastocystis hominis</name>
    <dbReference type="NCBI Taxonomy" id="12968"/>
    <lineage>
        <taxon>Eukaryota</taxon>
        <taxon>Sar</taxon>
        <taxon>Stramenopiles</taxon>
        <taxon>Bigyra</taxon>
        <taxon>Opalozoa</taxon>
        <taxon>Opalinata</taxon>
        <taxon>Blastocystidae</taxon>
        <taxon>Blastocystis</taxon>
    </lineage>
</organism>
<evidence type="ECO:0000313" key="3">
    <source>
        <dbReference type="EMBL" id="CBK25488.2"/>
    </source>
</evidence>
<keyword evidence="4" id="KW-1185">Reference proteome</keyword>
<dbReference type="PROSITE" id="PS51084">
    <property type="entry name" value="HIT_2"/>
    <property type="match status" value="1"/>
</dbReference>
<dbReference type="InterPro" id="IPR011146">
    <property type="entry name" value="HIT-like"/>
</dbReference>
<dbReference type="RefSeq" id="XP_012899536.1">
    <property type="nucleotide sequence ID" value="XM_013044082.1"/>
</dbReference>
<gene>
    <name evidence="3" type="ORF">GSBLH_T00005085001</name>
</gene>
<dbReference type="Gene3D" id="3.30.428.10">
    <property type="entry name" value="HIT-like"/>
    <property type="match status" value="1"/>
</dbReference>
<dbReference type="InParanoid" id="D8MBP9"/>
<dbReference type="Pfam" id="PF01230">
    <property type="entry name" value="HIT"/>
    <property type="match status" value="1"/>
</dbReference>
<comment type="caution">
    <text evidence="1">Lacks conserved residue(s) required for the propagation of feature annotation.</text>
</comment>
<dbReference type="PANTHER" id="PTHR46243">
    <property type="entry name" value="BIS(5'-ADENOSYL)-TRIPHOSPHATASE"/>
    <property type="match status" value="1"/>
</dbReference>
<proteinExistence type="predicted"/>
<dbReference type="EMBL" id="FN668691">
    <property type="protein sequence ID" value="CBK25488.2"/>
    <property type="molecule type" value="Genomic_DNA"/>
</dbReference>
<dbReference type="InterPro" id="IPR036265">
    <property type="entry name" value="HIT-like_sf"/>
</dbReference>
<evidence type="ECO:0000313" key="4">
    <source>
        <dbReference type="Proteomes" id="UP000008312"/>
    </source>
</evidence>
<reference evidence="3" key="1">
    <citation type="submission" date="2010-02" db="EMBL/GenBank/DDBJ databases">
        <title>Sequencing and annotation of the Blastocystis hominis genome.</title>
        <authorList>
            <person name="Wincker P."/>
        </authorList>
    </citation>
    <scope>NUCLEOTIDE SEQUENCE</scope>
    <source>
        <strain evidence="3">Singapore isolate B</strain>
    </source>
</reference>
<feature type="domain" description="HIT" evidence="2">
    <location>
        <begin position="5"/>
        <end position="107"/>
    </location>
</feature>
<protein>
    <recommendedName>
        <fullName evidence="2">HIT domain-containing protein</fullName>
    </recommendedName>
</protein>
<dbReference type="GO" id="GO:0003824">
    <property type="term" value="F:catalytic activity"/>
    <property type="evidence" value="ECO:0007669"/>
    <property type="project" value="InterPro"/>
</dbReference>
<dbReference type="SUPFAM" id="SSF54197">
    <property type="entry name" value="HIT-like"/>
    <property type="match status" value="1"/>
</dbReference>
<sequence>MESDLFLPFGFIPLPLSQIFALTSLSFCSVNLKPFSPGHVLVIPRRPVPTLDDLTDEEMTDLMLLVKKTARMLRKVHHADAVTVSVQDGPAAGQTVPHVGFLWVTWM</sequence>
<dbReference type="OrthoDB" id="680339at2759"/>
<evidence type="ECO:0000259" key="2">
    <source>
        <dbReference type="PROSITE" id="PS51084"/>
    </source>
</evidence>
<name>D8MBP9_BLAHO</name>
<evidence type="ECO:0000256" key="1">
    <source>
        <dbReference type="PROSITE-ProRule" id="PRU00464"/>
    </source>
</evidence>
<dbReference type="PANTHER" id="PTHR46243:SF1">
    <property type="entry name" value="BIS(5'-ADENOSYL)-TRIPHOSPHATASE"/>
    <property type="match status" value="1"/>
</dbReference>
<dbReference type="Proteomes" id="UP000008312">
    <property type="component" value="Unassembled WGS sequence"/>
</dbReference>
<dbReference type="AlphaFoldDB" id="D8MBP9"/>
<dbReference type="InterPro" id="IPR051884">
    <property type="entry name" value="Bis(5'-adenosyl)-TPase_reg"/>
</dbReference>
<dbReference type="GeneID" id="24922066"/>
<accession>D8MBP9</accession>
<dbReference type="OMA" id="FLWVTWM"/>